<sequence>MHGIDLDRTADAAIACALREDVDGLVTLIRPLDAAELRRLVGRLAVRAAEGLEGWAADAGADHEQAVSMWQDAILRLERAREHDPGD</sequence>
<dbReference type="Proteomes" id="UP001156398">
    <property type="component" value="Unassembled WGS sequence"/>
</dbReference>
<dbReference type="AlphaFoldDB" id="A0AA90H4X7"/>
<proteinExistence type="predicted"/>
<reference evidence="2 3" key="1">
    <citation type="submission" date="2023-05" db="EMBL/GenBank/DDBJ databases">
        <title>Streptantibioticus silvisoli sp. nov., acidotolerant actinomycetes 1 from pine litter.</title>
        <authorList>
            <person name="Swiecimska M."/>
            <person name="Golinska P."/>
            <person name="Sangal V."/>
            <person name="Wachnowicz B."/>
            <person name="Goodfellow M."/>
        </authorList>
    </citation>
    <scope>NUCLEOTIDE SEQUENCE</scope>
    <source>
        <strain evidence="2">SL13</strain>
        <strain evidence="1 3">SL54</strain>
    </source>
</reference>
<comment type="caution">
    <text evidence="2">The sequence shown here is derived from an EMBL/GenBank/DDBJ whole genome shotgun (WGS) entry which is preliminary data.</text>
</comment>
<name>A0AA90H4X7_9ACTN</name>
<evidence type="ECO:0000313" key="3">
    <source>
        <dbReference type="Proteomes" id="UP001156398"/>
    </source>
</evidence>
<dbReference type="EMBL" id="JABXJJ020000002">
    <property type="protein sequence ID" value="MDI5968197.1"/>
    <property type="molecule type" value="Genomic_DNA"/>
</dbReference>
<accession>A0AA90H4X7</accession>
<gene>
    <name evidence="1" type="ORF">POF43_002575</name>
    <name evidence="2" type="ORF">POF50_002350</name>
</gene>
<organism evidence="2">
    <name type="scientific">Streptantibioticus silvisoli</name>
    <dbReference type="NCBI Taxonomy" id="2705255"/>
    <lineage>
        <taxon>Bacteria</taxon>
        <taxon>Bacillati</taxon>
        <taxon>Actinomycetota</taxon>
        <taxon>Actinomycetes</taxon>
        <taxon>Kitasatosporales</taxon>
        <taxon>Streptomycetaceae</taxon>
        <taxon>Streptantibioticus</taxon>
    </lineage>
</organism>
<protein>
    <submittedName>
        <fullName evidence="2">Uncharacterized protein</fullName>
    </submittedName>
</protein>
<evidence type="ECO:0000313" key="2">
    <source>
        <dbReference type="EMBL" id="MDI5968197.1"/>
    </source>
</evidence>
<dbReference type="EMBL" id="JAAGKO020000002">
    <property type="protein sequence ID" value="MDI5961616.1"/>
    <property type="molecule type" value="Genomic_DNA"/>
</dbReference>
<keyword evidence="3" id="KW-1185">Reference proteome</keyword>
<dbReference type="RefSeq" id="WP_271316125.1">
    <property type="nucleotide sequence ID" value="NZ_JAAGKO020000002.1"/>
</dbReference>
<evidence type="ECO:0000313" key="1">
    <source>
        <dbReference type="EMBL" id="MDI5961616.1"/>
    </source>
</evidence>